<dbReference type="EMBL" id="CAJVQA010007465">
    <property type="protein sequence ID" value="CAG8657131.1"/>
    <property type="molecule type" value="Genomic_DNA"/>
</dbReference>
<name>A0A9N9E287_9GLOM</name>
<protein>
    <submittedName>
        <fullName evidence="3">13412_t:CDS:1</fullName>
    </submittedName>
</protein>
<dbReference type="Proteomes" id="UP000789759">
    <property type="component" value="Unassembled WGS sequence"/>
</dbReference>
<evidence type="ECO:0000256" key="1">
    <source>
        <dbReference type="SAM" id="MobiDB-lite"/>
    </source>
</evidence>
<keyword evidence="2" id="KW-0732">Signal</keyword>
<evidence type="ECO:0000256" key="2">
    <source>
        <dbReference type="SAM" id="SignalP"/>
    </source>
</evidence>
<feature type="signal peptide" evidence="2">
    <location>
        <begin position="1"/>
        <end position="22"/>
    </location>
</feature>
<evidence type="ECO:0000313" key="4">
    <source>
        <dbReference type="Proteomes" id="UP000789759"/>
    </source>
</evidence>
<sequence length="258" mass="28932">MYLNKLFPLAIWTILMVSFSEASFNLNDLNKRNKKSCRNALLSATFEMDIKGQMSFYQDQEGDIWLTGTYQSGFQKPGSWDYCWTIQNGCGDIIYNVTEQLYMEYTKGYGCNGYDDSKSSYKKRGGYLDARHNEKCEAGEWGTKPWVVKVSDLSWDCGEKDGFKYQTCKGKDIYKDMVVDYDKEKLPKRLSDQGRTSGLYLVIDGQSKWGKRTSITSPAAINVNNEATAEPLTTPAAGTTVQPVTTPSPAATTPSTTT</sequence>
<feature type="compositionally biased region" description="Low complexity" evidence="1">
    <location>
        <begin position="226"/>
        <end position="258"/>
    </location>
</feature>
<accession>A0A9N9E287</accession>
<reference evidence="3" key="1">
    <citation type="submission" date="2021-06" db="EMBL/GenBank/DDBJ databases">
        <authorList>
            <person name="Kallberg Y."/>
            <person name="Tangrot J."/>
            <person name="Rosling A."/>
        </authorList>
    </citation>
    <scope>NUCLEOTIDE SEQUENCE</scope>
    <source>
        <strain evidence="3">FL966</strain>
    </source>
</reference>
<dbReference type="AlphaFoldDB" id="A0A9N9E287"/>
<evidence type="ECO:0000313" key="3">
    <source>
        <dbReference type="EMBL" id="CAG8657131.1"/>
    </source>
</evidence>
<organism evidence="3 4">
    <name type="scientific">Cetraspora pellucida</name>
    <dbReference type="NCBI Taxonomy" id="1433469"/>
    <lineage>
        <taxon>Eukaryota</taxon>
        <taxon>Fungi</taxon>
        <taxon>Fungi incertae sedis</taxon>
        <taxon>Mucoromycota</taxon>
        <taxon>Glomeromycotina</taxon>
        <taxon>Glomeromycetes</taxon>
        <taxon>Diversisporales</taxon>
        <taxon>Gigasporaceae</taxon>
        <taxon>Cetraspora</taxon>
    </lineage>
</organism>
<keyword evidence="4" id="KW-1185">Reference proteome</keyword>
<feature type="region of interest" description="Disordered" evidence="1">
    <location>
        <begin position="225"/>
        <end position="258"/>
    </location>
</feature>
<proteinExistence type="predicted"/>
<feature type="chain" id="PRO_5040457562" evidence="2">
    <location>
        <begin position="23"/>
        <end position="258"/>
    </location>
</feature>
<comment type="caution">
    <text evidence="3">The sequence shown here is derived from an EMBL/GenBank/DDBJ whole genome shotgun (WGS) entry which is preliminary data.</text>
</comment>
<gene>
    <name evidence="3" type="ORF">CPELLU_LOCUS9627</name>
</gene>